<evidence type="ECO:0000313" key="3">
    <source>
        <dbReference type="EMBL" id="SGY47721.1"/>
    </source>
</evidence>
<feature type="compositionally biased region" description="Basic and acidic residues" evidence="1">
    <location>
        <begin position="154"/>
        <end position="165"/>
    </location>
</feature>
<proteinExistence type="predicted"/>
<organism evidence="3 4">
    <name type="scientific">Microbotryum silenes-dioicae</name>
    <dbReference type="NCBI Taxonomy" id="796604"/>
    <lineage>
        <taxon>Eukaryota</taxon>
        <taxon>Fungi</taxon>
        <taxon>Dikarya</taxon>
        <taxon>Basidiomycota</taxon>
        <taxon>Pucciniomycotina</taxon>
        <taxon>Microbotryomycetes</taxon>
        <taxon>Microbotryales</taxon>
        <taxon>Microbotryaceae</taxon>
        <taxon>Microbotryum</taxon>
    </lineage>
</organism>
<protein>
    <submittedName>
        <fullName evidence="3">BQ5605_C001g00565 protein</fullName>
    </submittedName>
</protein>
<feature type="region of interest" description="Disordered" evidence="1">
    <location>
        <begin position="490"/>
        <end position="528"/>
    </location>
</feature>
<keyword evidence="2" id="KW-0812">Transmembrane</keyword>
<accession>A0A2X0P659</accession>
<feature type="transmembrane region" description="Helical" evidence="2">
    <location>
        <begin position="258"/>
        <end position="281"/>
    </location>
</feature>
<reference evidence="3 4" key="1">
    <citation type="submission" date="2016-11" db="EMBL/GenBank/DDBJ databases">
        <authorList>
            <person name="Jaros S."/>
            <person name="Januszkiewicz K."/>
            <person name="Wedrychowicz H."/>
        </authorList>
    </citation>
    <scope>NUCLEOTIDE SEQUENCE [LARGE SCALE GENOMIC DNA]</scope>
</reference>
<name>A0A2X0P659_9BASI</name>
<dbReference type="EMBL" id="FQNC01000043">
    <property type="protein sequence ID" value="SGY47721.1"/>
    <property type="molecule type" value="Genomic_DNA"/>
</dbReference>
<sequence length="528" mass="56619">MVLPSQYAYTSLDRDDHAMYGVRSACLPSIHHAVPKTHSPSSPAGACASTTSSSQKIESLAELPRKSPQFLSQSADLLHLQNLSFNHPHDFINMRGRLLLSVLCASFASSLVGAAPAPLSSRDSTAGHRLAVRGPGDDDATTRRTSSVRGRAVKTPERVKAEATTRARTTTTAARVATTTHARAALRTTTSAAAVVAAVRTTANVRASSGVITSSSSDVRGRTTVTTTNARAASFSARASSAGVFSNANGFFNSSSKAFPWVILAIVSVALLVIIGSFYLIKRRCYKGRLEEMDERGDSDTHSSCSQFTYYATSSTNLHRSDSVKSHISSTGSELLDSYEDEKHFDEDKQPLGSLQVRSESKATYLGWDILPPSAAKPPCALYAQPRRASCYAEPSRPETTLQLSTRELQEQARRSSNSLILLPVAANNDGIRSANRSSTPTPSYRSTSAPSMIQSQRIASPNPHSLLMLRNTNSSSILVEPRSVDPNARLSANLPPVPRPYQPSVGSSLKYALSDDSHTSNTDAYAV</sequence>
<evidence type="ECO:0000256" key="2">
    <source>
        <dbReference type="SAM" id="Phobius"/>
    </source>
</evidence>
<keyword evidence="2" id="KW-0472">Membrane</keyword>
<evidence type="ECO:0000256" key="1">
    <source>
        <dbReference type="SAM" id="MobiDB-lite"/>
    </source>
</evidence>
<evidence type="ECO:0000313" key="4">
    <source>
        <dbReference type="Proteomes" id="UP000249464"/>
    </source>
</evidence>
<keyword evidence="2" id="KW-1133">Transmembrane helix</keyword>
<feature type="region of interest" description="Disordered" evidence="1">
    <location>
        <begin position="115"/>
        <end position="172"/>
    </location>
</feature>
<dbReference type="Proteomes" id="UP000249464">
    <property type="component" value="Unassembled WGS sequence"/>
</dbReference>
<dbReference type="AlphaFoldDB" id="A0A2X0P659"/>
<keyword evidence="4" id="KW-1185">Reference proteome</keyword>
<feature type="compositionally biased region" description="Low complexity" evidence="1">
    <location>
        <begin position="438"/>
        <end position="452"/>
    </location>
</feature>
<gene>
    <name evidence="3" type="primary">BQ5605_C001g00565</name>
    <name evidence="3" type="ORF">BQ5605_C001G00565</name>
</gene>
<feature type="region of interest" description="Disordered" evidence="1">
    <location>
        <begin position="431"/>
        <end position="454"/>
    </location>
</feature>